<dbReference type="GO" id="GO:0016020">
    <property type="term" value="C:membrane"/>
    <property type="evidence" value="ECO:0007669"/>
    <property type="project" value="UniProtKB-SubCell"/>
</dbReference>
<evidence type="ECO:0000313" key="11">
    <source>
        <dbReference type="Proteomes" id="UP001145050"/>
    </source>
</evidence>
<dbReference type="AlphaFoldDB" id="A0A9X4ANA5"/>
<dbReference type="Gene3D" id="3.30.300.210">
    <property type="entry name" value="Nutrient germinant receptor protein C, domain 3"/>
    <property type="match status" value="1"/>
</dbReference>
<keyword evidence="5" id="KW-0472">Membrane</keyword>
<dbReference type="InterPro" id="IPR046953">
    <property type="entry name" value="Spore_GerAC-like_C"/>
</dbReference>
<sequence length="396" mass="44149">MIQTSNKFLTVLLVFIMVLIMTGCGHIIQPEELTTISLAGFDRDGDEYIITMHILNPNGISTGSAGGDASGEEPVRVLAARGKTITEAIHEANRYNPGHHFWGHLSGILIGEEMAREGMAPIIDALGRSNEMMETAELYITRDTTAKELLSTTTKASPFPAEALRKIAKYSSMHTAIRRTRLNQFLQTISSNPGTVVIPGVKTKSPEIKSSKNGDIFNLTGIAVVSDWKLKGWLDGEEAMGYMWIMEQISHHGFNVPFKSGTISLEALPNHTSINVDVNEKDVKQITVKVKSTVIINEVKDISLDMSKNPIETEKELQEALNKEVKKIVEQTVIQTQTLHADVLQLNEHVRMTSPQLWKKISNIWEQELFPNIEVQVDAEISIRDIGELYRSITKY</sequence>
<keyword evidence="7" id="KW-0449">Lipoprotein</keyword>
<keyword evidence="11" id="KW-1185">Reference proteome</keyword>
<name>A0A9X4ANA5_9BACI</name>
<dbReference type="Pfam" id="PF25198">
    <property type="entry name" value="Spore_GerAC_N"/>
    <property type="match status" value="1"/>
</dbReference>
<evidence type="ECO:0000256" key="2">
    <source>
        <dbReference type="ARBA" id="ARBA00007886"/>
    </source>
</evidence>
<dbReference type="PANTHER" id="PTHR35789">
    <property type="entry name" value="SPORE GERMINATION PROTEIN B3"/>
    <property type="match status" value="1"/>
</dbReference>
<keyword evidence="3" id="KW-0309">Germination</keyword>
<dbReference type="RefSeq" id="WP_272436135.1">
    <property type="nucleotide sequence ID" value="NZ_JAMQKB010000005.1"/>
</dbReference>
<evidence type="ECO:0000256" key="4">
    <source>
        <dbReference type="ARBA" id="ARBA00022729"/>
    </source>
</evidence>
<comment type="similarity">
    <text evidence="2">Belongs to the GerABKC lipoprotein family.</text>
</comment>
<dbReference type="PANTHER" id="PTHR35789:SF1">
    <property type="entry name" value="SPORE GERMINATION PROTEIN B3"/>
    <property type="match status" value="1"/>
</dbReference>
<organism evidence="10 11">
    <name type="scientific">Terrihalobacillus insolitus</name>
    <dbReference type="NCBI Taxonomy" id="2950438"/>
    <lineage>
        <taxon>Bacteria</taxon>
        <taxon>Bacillati</taxon>
        <taxon>Bacillota</taxon>
        <taxon>Bacilli</taxon>
        <taxon>Bacillales</taxon>
        <taxon>Bacillaceae</taxon>
        <taxon>Terrihalobacillus</taxon>
    </lineage>
</organism>
<keyword evidence="4" id="KW-0732">Signal</keyword>
<dbReference type="InterPro" id="IPR038501">
    <property type="entry name" value="Spore_GerAC_C_sf"/>
</dbReference>
<protein>
    <submittedName>
        <fullName evidence="10">Ger(X)C family spore germination protein</fullName>
    </submittedName>
</protein>
<dbReference type="EMBL" id="JAMQKB010000005">
    <property type="protein sequence ID" value="MDC3424330.1"/>
    <property type="molecule type" value="Genomic_DNA"/>
</dbReference>
<evidence type="ECO:0000313" key="10">
    <source>
        <dbReference type="EMBL" id="MDC3424330.1"/>
    </source>
</evidence>
<evidence type="ECO:0000256" key="6">
    <source>
        <dbReference type="ARBA" id="ARBA00023139"/>
    </source>
</evidence>
<dbReference type="GO" id="GO:0009847">
    <property type="term" value="P:spore germination"/>
    <property type="evidence" value="ECO:0007669"/>
    <property type="project" value="InterPro"/>
</dbReference>
<evidence type="ECO:0000256" key="1">
    <source>
        <dbReference type="ARBA" id="ARBA00004635"/>
    </source>
</evidence>
<dbReference type="Pfam" id="PF05504">
    <property type="entry name" value="Spore_GerAC"/>
    <property type="match status" value="1"/>
</dbReference>
<comment type="caution">
    <text evidence="10">The sequence shown here is derived from an EMBL/GenBank/DDBJ whole genome shotgun (WGS) entry which is preliminary data.</text>
</comment>
<reference evidence="10" key="1">
    <citation type="submission" date="2022-06" db="EMBL/GenBank/DDBJ databases">
        <title>Aquibacillus sp. a new bacterium isolated from soil saline samples.</title>
        <authorList>
            <person name="Galisteo C."/>
            <person name="De La Haba R."/>
            <person name="Sanchez-Porro C."/>
            <person name="Ventosa A."/>
        </authorList>
    </citation>
    <scope>NUCLEOTIDE SEQUENCE</scope>
    <source>
        <strain evidence="10">3ASR75-11</strain>
    </source>
</reference>
<evidence type="ECO:0000256" key="7">
    <source>
        <dbReference type="ARBA" id="ARBA00023288"/>
    </source>
</evidence>
<accession>A0A9X4ANA5</accession>
<evidence type="ECO:0000256" key="5">
    <source>
        <dbReference type="ARBA" id="ARBA00023136"/>
    </source>
</evidence>
<comment type="subcellular location">
    <subcellularLocation>
        <location evidence="1">Membrane</location>
        <topology evidence="1">Lipid-anchor</topology>
    </subcellularLocation>
</comment>
<dbReference type="Proteomes" id="UP001145050">
    <property type="component" value="Unassembled WGS sequence"/>
</dbReference>
<feature type="domain" description="Spore germination protein N-terminal" evidence="9">
    <location>
        <begin position="31"/>
        <end position="202"/>
    </location>
</feature>
<dbReference type="InterPro" id="IPR057336">
    <property type="entry name" value="GerAC_N"/>
</dbReference>
<evidence type="ECO:0000256" key="3">
    <source>
        <dbReference type="ARBA" id="ARBA00022544"/>
    </source>
</evidence>
<proteinExistence type="inferred from homology"/>
<keyword evidence="6" id="KW-0564">Palmitate</keyword>
<dbReference type="PROSITE" id="PS51257">
    <property type="entry name" value="PROKAR_LIPOPROTEIN"/>
    <property type="match status" value="1"/>
</dbReference>
<dbReference type="InterPro" id="IPR008844">
    <property type="entry name" value="Spore_GerAC-like"/>
</dbReference>
<evidence type="ECO:0000259" key="8">
    <source>
        <dbReference type="Pfam" id="PF05504"/>
    </source>
</evidence>
<evidence type="ECO:0000259" key="9">
    <source>
        <dbReference type="Pfam" id="PF25198"/>
    </source>
</evidence>
<feature type="domain" description="Spore germination GerAC-like C-terminal" evidence="8">
    <location>
        <begin position="220"/>
        <end position="387"/>
    </location>
</feature>
<gene>
    <name evidence="10" type="ORF">NC797_07380</name>
</gene>
<dbReference type="NCBIfam" id="TIGR02887">
    <property type="entry name" value="spore_ger_x_C"/>
    <property type="match status" value="1"/>
</dbReference>